<organism evidence="5 6">
    <name type="scientific">Longispora fulva</name>
    <dbReference type="NCBI Taxonomy" id="619741"/>
    <lineage>
        <taxon>Bacteria</taxon>
        <taxon>Bacillati</taxon>
        <taxon>Actinomycetota</taxon>
        <taxon>Actinomycetes</taxon>
        <taxon>Micromonosporales</taxon>
        <taxon>Micromonosporaceae</taxon>
        <taxon>Longispora</taxon>
    </lineage>
</organism>
<gene>
    <name evidence="5" type="ORF">IW245_001118</name>
</gene>
<evidence type="ECO:0000256" key="3">
    <source>
        <dbReference type="ARBA" id="ARBA00023163"/>
    </source>
</evidence>
<name>A0A8J7GL13_9ACTN</name>
<keyword evidence="3" id="KW-0804">Transcription</keyword>
<dbReference type="InterPro" id="IPR050109">
    <property type="entry name" value="HTH-type_TetR-like_transc_reg"/>
</dbReference>
<dbReference type="InterPro" id="IPR001647">
    <property type="entry name" value="HTH_TetR"/>
</dbReference>
<dbReference type="GO" id="GO:0000976">
    <property type="term" value="F:transcription cis-regulatory region binding"/>
    <property type="evidence" value="ECO:0007669"/>
    <property type="project" value="TreeGrafter"/>
</dbReference>
<keyword evidence="6" id="KW-1185">Reference proteome</keyword>
<dbReference type="SUPFAM" id="SSF46689">
    <property type="entry name" value="Homeodomain-like"/>
    <property type="match status" value="1"/>
</dbReference>
<dbReference type="Gene3D" id="1.10.357.10">
    <property type="entry name" value="Tetracycline Repressor, domain 2"/>
    <property type="match status" value="1"/>
</dbReference>
<evidence type="ECO:0000259" key="4">
    <source>
        <dbReference type="Pfam" id="PF00440"/>
    </source>
</evidence>
<comment type="caution">
    <text evidence="5">The sequence shown here is derived from an EMBL/GenBank/DDBJ whole genome shotgun (WGS) entry which is preliminary data.</text>
</comment>
<reference evidence="5" key="1">
    <citation type="submission" date="2020-11" db="EMBL/GenBank/DDBJ databases">
        <title>Sequencing the genomes of 1000 actinobacteria strains.</title>
        <authorList>
            <person name="Klenk H.-P."/>
        </authorList>
    </citation>
    <scope>NUCLEOTIDE SEQUENCE</scope>
    <source>
        <strain evidence="5">DSM 45356</strain>
    </source>
</reference>
<dbReference type="AlphaFoldDB" id="A0A8J7GL13"/>
<accession>A0A8J7GL13</accession>
<keyword evidence="1" id="KW-0805">Transcription regulation</keyword>
<dbReference type="InterPro" id="IPR009057">
    <property type="entry name" value="Homeodomain-like_sf"/>
</dbReference>
<dbReference type="RefSeq" id="WP_197002103.1">
    <property type="nucleotide sequence ID" value="NZ_BONS01000004.1"/>
</dbReference>
<dbReference type="PANTHER" id="PTHR30055:SF234">
    <property type="entry name" value="HTH-TYPE TRANSCRIPTIONAL REGULATOR BETI"/>
    <property type="match status" value="1"/>
</dbReference>
<keyword evidence="2" id="KW-0238">DNA-binding</keyword>
<evidence type="ECO:0000256" key="1">
    <source>
        <dbReference type="ARBA" id="ARBA00023015"/>
    </source>
</evidence>
<dbReference type="GO" id="GO:0003700">
    <property type="term" value="F:DNA-binding transcription factor activity"/>
    <property type="evidence" value="ECO:0007669"/>
    <property type="project" value="TreeGrafter"/>
</dbReference>
<evidence type="ECO:0000313" key="6">
    <source>
        <dbReference type="Proteomes" id="UP000622552"/>
    </source>
</evidence>
<evidence type="ECO:0000313" key="5">
    <source>
        <dbReference type="EMBL" id="MBG6134924.1"/>
    </source>
</evidence>
<dbReference type="Proteomes" id="UP000622552">
    <property type="component" value="Unassembled WGS sequence"/>
</dbReference>
<dbReference type="EMBL" id="JADOUF010000001">
    <property type="protein sequence ID" value="MBG6134924.1"/>
    <property type="molecule type" value="Genomic_DNA"/>
</dbReference>
<proteinExistence type="predicted"/>
<dbReference type="Pfam" id="PF00440">
    <property type="entry name" value="TetR_N"/>
    <property type="match status" value="1"/>
</dbReference>
<evidence type="ECO:0000256" key="2">
    <source>
        <dbReference type="ARBA" id="ARBA00023125"/>
    </source>
</evidence>
<sequence length="212" mass="22621">MTAEPAALAALPLRERKRARTRVGLWTALRERIERTPFTDITVRELAAAVEISEPTFFAHFGSKTELLAYHICLWRIETVLASASAPDGAAFLRRFFDATAASVLAGPRMWFEITAEVARGGGVCAVLDVGAAERLLVFGTPAALDVEITPQAELFARHLAVAAAHGELAVPVDAAVTALLAGFYGVPLALGESRLTDLGQAYAAHLDQVLT</sequence>
<feature type="domain" description="HTH tetR-type" evidence="4">
    <location>
        <begin position="33"/>
        <end position="69"/>
    </location>
</feature>
<protein>
    <submittedName>
        <fullName evidence="5">AcrR family transcriptional regulator</fullName>
    </submittedName>
</protein>
<dbReference type="PANTHER" id="PTHR30055">
    <property type="entry name" value="HTH-TYPE TRANSCRIPTIONAL REGULATOR RUTR"/>
    <property type="match status" value="1"/>
</dbReference>